<name>A0ABD2B231_VESSQ</name>
<evidence type="ECO:0000256" key="1">
    <source>
        <dbReference type="SAM" id="MobiDB-lite"/>
    </source>
</evidence>
<accession>A0ABD2B231</accession>
<keyword evidence="3" id="KW-1185">Reference proteome</keyword>
<evidence type="ECO:0000313" key="3">
    <source>
        <dbReference type="Proteomes" id="UP001607302"/>
    </source>
</evidence>
<feature type="region of interest" description="Disordered" evidence="1">
    <location>
        <begin position="28"/>
        <end position="51"/>
    </location>
</feature>
<comment type="caution">
    <text evidence="2">The sequence shown here is derived from an EMBL/GenBank/DDBJ whole genome shotgun (WGS) entry which is preliminary data.</text>
</comment>
<proteinExistence type="predicted"/>
<gene>
    <name evidence="2" type="ORF">V1478_007054</name>
</gene>
<dbReference type="EMBL" id="JAUDFV010000133">
    <property type="protein sequence ID" value="KAL2726776.1"/>
    <property type="molecule type" value="Genomic_DNA"/>
</dbReference>
<reference evidence="2 3" key="1">
    <citation type="journal article" date="2024" name="Ann. Entomol. Soc. Am.">
        <title>Genomic analyses of the southern and eastern yellowjacket wasps (Hymenoptera: Vespidae) reveal evolutionary signatures of social life.</title>
        <authorList>
            <person name="Catto M.A."/>
            <person name="Caine P.B."/>
            <person name="Orr S.E."/>
            <person name="Hunt B.G."/>
            <person name="Goodisman M.A.D."/>
        </authorList>
    </citation>
    <scope>NUCLEOTIDE SEQUENCE [LARGE SCALE GENOMIC DNA]</scope>
    <source>
        <strain evidence="2">233</strain>
        <tissue evidence="2">Head and thorax</tissue>
    </source>
</reference>
<sequence length="130" mass="14534">MRRVAKVRFSKGCLLNSVAIHYLRPAESEARSNKSPESVGPTKGDVRRENARGNWLSGTSLGRTRCLRAARVVLSLIKRATVYYQIIIEIIARVAMRLKGYRGSGPVGTHPSDLQFGTLDTQRIRVKRGR</sequence>
<evidence type="ECO:0000313" key="2">
    <source>
        <dbReference type="EMBL" id="KAL2726776.1"/>
    </source>
</evidence>
<protein>
    <submittedName>
        <fullName evidence="2">Uncharacterized protein</fullName>
    </submittedName>
</protein>
<dbReference type="AlphaFoldDB" id="A0ABD2B231"/>
<organism evidence="2 3">
    <name type="scientific">Vespula squamosa</name>
    <name type="common">Southern yellow jacket</name>
    <name type="synonym">Wasp</name>
    <dbReference type="NCBI Taxonomy" id="30214"/>
    <lineage>
        <taxon>Eukaryota</taxon>
        <taxon>Metazoa</taxon>
        <taxon>Ecdysozoa</taxon>
        <taxon>Arthropoda</taxon>
        <taxon>Hexapoda</taxon>
        <taxon>Insecta</taxon>
        <taxon>Pterygota</taxon>
        <taxon>Neoptera</taxon>
        <taxon>Endopterygota</taxon>
        <taxon>Hymenoptera</taxon>
        <taxon>Apocrita</taxon>
        <taxon>Aculeata</taxon>
        <taxon>Vespoidea</taxon>
        <taxon>Vespidae</taxon>
        <taxon>Vespinae</taxon>
        <taxon>Vespula</taxon>
    </lineage>
</organism>
<dbReference type="Proteomes" id="UP001607302">
    <property type="component" value="Unassembled WGS sequence"/>
</dbReference>